<sequence>MSHQQPARGTVDCTTFRGRDCAEVFAGAAEWLAAPLQAEIQVWGVDLDQPRRIDRGADAADADVYLELFYQRSGSEGSGAQEFAG</sequence>
<dbReference type="AlphaFoldDB" id="A0A1I5E2Q8"/>
<evidence type="ECO:0000313" key="1">
    <source>
        <dbReference type="EMBL" id="SFO05799.1"/>
    </source>
</evidence>
<dbReference type="Proteomes" id="UP000199137">
    <property type="component" value="Unassembled WGS sequence"/>
</dbReference>
<organism evidence="1 2">
    <name type="scientific">Amycolatopsis rubida</name>
    <dbReference type="NCBI Taxonomy" id="112413"/>
    <lineage>
        <taxon>Bacteria</taxon>
        <taxon>Bacillati</taxon>
        <taxon>Actinomycetota</taxon>
        <taxon>Actinomycetes</taxon>
        <taxon>Pseudonocardiales</taxon>
        <taxon>Pseudonocardiaceae</taxon>
        <taxon>Amycolatopsis</taxon>
    </lineage>
</organism>
<accession>A0A1I5E2Q8</accession>
<dbReference type="EMBL" id="FOWC01000001">
    <property type="protein sequence ID" value="SFO05799.1"/>
    <property type="molecule type" value="Genomic_DNA"/>
</dbReference>
<evidence type="ECO:0000313" key="2">
    <source>
        <dbReference type="Proteomes" id="UP000199137"/>
    </source>
</evidence>
<name>A0A1I5E2Q8_9PSEU</name>
<gene>
    <name evidence="1" type="ORF">SAMN05421854_101466</name>
</gene>
<dbReference type="STRING" id="112413.SAMN05421854_101466"/>
<reference evidence="1 2" key="1">
    <citation type="submission" date="2016-10" db="EMBL/GenBank/DDBJ databases">
        <authorList>
            <person name="de Groot N.N."/>
        </authorList>
    </citation>
    <scope>NUCLEOTIDE SEQUENCE [LARGE SCALE GENOMIC DNA]</scope>
    <source>
        <strain evidence="1 2">DSM 44637</strain>
    </source>
</reference>
<protein>
    <submittedName>
        <fullName evidence="1">Uncharacterized protein</fullName>
    </submittedName>
</protein>
<proteinExistence type="predicted"/>